<dbReference type="Proteomes" id="UP000033500">
    <property type="component" value="Unassembled WGS sequence"/>
</dbReference>
<evidence type="ECO:0000256" key="1">
    <source>
        <dbReference type="SAM" id="Phobius"/>
    </source>
</evidence>
<keyword evidence="1" id="KW-1133">Transmembrane helix</keyword>
<sequence>MEPAMTAIRALTFRLMTICVKPSTMDCASTLLLVWGLTRGLTNHPAILVGALLVLLTPCIDYVVVIATFSEAAFEMTEVARPSPAGFAYRLCAQ</sequence>
<keyword evidence="1" id="KW-0812">Transmembrane</keyword>
<feature type="transmembrane region" description="Helical" evidence="1">
    <location>
        <begin position="12"/>
        <end position="35"/>
    </location>
</feature>
<comment type="caution">
    <text evidence="2">The sequence shown here is derived from an EMBL/GenBank/DDBJ whole genome shotgun (WGS) entry which is preliminary data.</text>
</comment>
<protein>
    <submittedName>
        <fullName evidence="2">Uncharacterized protein</fullName>
    </submittedName>
</protein>
<evidence type="ECO:0000313" key="2">
    <source>
        <dbReference type="EMBL" id="KJZ39051.1"/>
    </source>
</evidence>
<dbReference type="AlphaFoldDB" id="A0A0F4T3M4"/>
<proteinExistence type="predicted"/>
<keyword evidence="1" id="KW-0472">Membrane</keyword>
<reference evidence="2 3" key="1">
    <citation type="submission" date="2015-03" db="EMBL/GenBank/DDBJ databases">
        <title>Comparative genomics of Pseudomonas insights into diversity of traits involved in vanlence and defense.</title>
        <authorList>
            <person name="Qin Y."/>
        </authorList>
    </citation>
    <scope>NUCLEOTIDE SEQUENCE [LARGE SCALE GENOMIC DNA]</scope>
    <source>
        <strain evidence="2 3">C3</strain>
    </source>
</reference>
<accession>A0A0F4T3M4</accession>
<gene>
    <name evidence="2" type="ORF">VC34_23370</name>
</gene>
<dbReference type="EMBL" id="LACD01000029">
    <property type="protein sequence ID" value="KJZ39051.1"/>
    <property type="molecule type" value="Genomic_DNA"/>
</dbReference>
<feature type="transmembrane region" description="Helical" evidence="1">
    <location>
        <begin position="47"/>
        <end position="69"/>
    </location>
</feature>
<evidence type="ECO:0000313" key="3">
    <source>
        <dbReference type="Proteomes" id="UP000033500"/>
    </source>
</evidence>
<organism evidence="2 3">
    <name type="scientific">Pseudomonas fluorescens</name>
    <dbReference type="NCBI Taxonomy" id="294"/>
    <lineage>
        <taxon>Bacteria</taxon>
        <taxon>Pseudomonadati</taxon>
        <taxon>Pseudomonadota</taxon>
        <taxon>Gammaproteobacteria</taxon>
        <taxon>Pseudomonadales</taxon>
        <taxon>Pseudomonadaceae</taxon>
        <taxon>Pseudomonas</taxon>
    </lineage>
</organism>
<name>A0A0F4T3M4_PSEFL</name>
<dbReference type="PATRIC" id="fig|294.131.peg.3598"/>